<dbReference type="CDD" id="cd24082">
    <property type="entry name" value="ASKHA_NBD_GspK-like"/>
    <property type="match status" value="1"/>
</dbReference>
<dbReference type="InterPro" id="IPR043129">
    <property type="entry name" value="ATPase_NBD"/>
</dbReference>
<evidence type="ECO:0000313" key="2">
    <source>
        <dbReference type="EMBL" id="GAA6197202.1"/>
    </source>
</evidence>
<dbReference type="RefSeq" id="WP_353400773.1">
    <property type="nucleotide sequence ID" value="NZ_BAABWU010000010.1"/>
</dbReference>
<evidence type="ECO:0000313" key="3">
    <source>
        <dbReference type="Proteomes" id="UP001441944"/>
    </source>
</evidence>
<organism evidence="2 3">
    <name type="scientific">Pseudophaeobacter arcticus</name>
    <dbReference type="NCBI Taxonomy" id="385492"/>
    <lineage>
        <taxon>Bacteria</taxon>
        <taxon>Pseudomonadati</taxon>
        <taxon>Pseudomonadota</taxon>
        <taxon>Alphaproteobacteria</taxon>
        <taxon>Rhodobacterales</taxon>
        <taxon>Paracoccaceae</taxon>
        <taxon>Pseudophaeobacter</taxon>
    </lineage>
</organism>
<keyword evidence="3" id="KW-1185">Reference proteome</keyword>
<evidence type="ECO:0000259" key="1">
    <source>
        <dbReference type="Pfam" id="PF01869"/>
    </source>
</evidence>
<keyword evidence="2" id="KW-0808">Transferase</keyword>
<sequence>MKQSPLTAILAIDGGGTRCRLALERAGEVIRVDSGPANVSSDFDGALAQIHLGLERLCATTGLPLAQLAALPAYVGLAGVVSADIAQRLQQNLPLTQSRITDDRPAALRGAIGNGEGAIAHCGTGSFLASQIKGARRIIGGWGQQLGDQASAQWLGRLALARTLDMVDGLAPASTLTTQLLARFSGSAEIVAFAAQASPMELGALARDVTHHASQGDALATDLMHQGARYIADTLPRIGWAPGHALCLTGGLAPQYQAYLPPEMQDALQPPQGDPLTGALAQAREFAAKGHSVADTTVRTPQ</sequence>
<accession>A0ABQ0AMW6</accession>
<reference evidence="2 3" key="1">
    <citation type="submission" date="2024-04" db="EMBL/GenBank/DDBJ databases">
        <title>Draft genome sequence of Pseudophaeobacter arcticus NBRC 116598.</title>
        <authorList>
            <person name="Miyakawa T."/>
            <person name="Kusuya Y."/>
            <person name="Miura T."/>
        </authorList>
    </citation>
    <scope>NUCLEOTIDE SEQUENCE [LARGE SCALE GENOMIC DNA]</scope>
    <source>
        <strain evidence="2 3">SU-CL00105</strain>
    </source>
</reference>
<dbReference type="EMBL" id="BAABWU010000010">
    <property type="protein sequence ID" value="GAA6197202.1"/>
    <property type="molecule type" value="Genomic_DNA"/>
</dbReference>
<dbReference type="InterPro" id="IPR002731">
    <property type="entry name" value="ATPase_BadF"/>
</dbReference>
<gene>
    <name evidence="2" type="ORF">NBRC116598_26460</name>
</gene>
<proteinExistence type="predicted"/>
<dbReference type="GO" id="GO:0016301">
    <property type="term" value="F:kinase activity"/>
    <property type="evidence" value="ECO:0007669"/>
    <property type="project" value="UniProtKB-KW"/>
</dbReference>
<dbReference type="PANTHER" id="PTHR43190">
    <property type="entry name" value="N-ACETYL-D-GLUCOSAMINE KINASE"/>
    <property type="match status" value="1"/>
</dbReference>
<protein>
    <submittedName>
        <fullName evidence="2">N-acetylglucosamine kinase</fullName>
    </submittedName>
</protein>
<dbReference type="Pfam" id="PF01869">
    <property type="entry name" value="BcrAD_BadFG"/>
    <property type="match status" value="1"/>
</dbReference>
<comment type="caution">
    <text evidence="2">The sequence shown here is derived from an EMBL/GenBank/DDBJ whole genome shotgun (WGS) entry which is preliminary data.</text>
</comment>
<dbReference type="Proteomes" id="UP001441944">
    <property type="component" value="Unassembled WGS sequence"/>
</dbReference>
<dbReference type="InterPro" id="IPR052519">
    <property type="entry name" value="Euk-type_GlcNAc_Kinase"/>
</dbReference>
<name>A0ABQ0AMW6_9RHOB</name>
<feature type="domain" description="ATPase BadF/BadG/BcrA/BcrD type" evidence="1">
    <location>
        <begin position="12"/>
        <end position="258"/>
    </location>
</feature>
<dbReference type="Gene3D" id="3.30.420.40">
    <property type="match status" value="2"/>
</dbReference>
<dbReference type="PANTHER" id="PTHR43190:SF3">
    <property type="entry name" value="N-ACETYL-D-GLUCOSAMINE KINASE"/>
    <property type="match status" value="1"/>
</dbReference>
<dbReference type="SUPFAM" id="SSF53067">
    <property type="entry name" value="Actin-like ATPase domain"/>
    <property type="match status" value="2"/>
</dbReference>
<keyword evidence="2" id="KW-0418">Kinase</keyword>